<evidence type="ECO:0000313" key="2">
    <source>
        <dbReference type="EMBL" id="GES16118.1"/>
    </source>
</evidence>
<protein>
    <submittedName>
        <fullName evidence="2">Uncharacterized protein</fullName>
    </submittedName>
</protein>
<feature type="region of interest" description="Disordered" evidence="1">
    <location>
        <begin position="18"/>
        <end position="51"/>
    </location>
</feature>
<gene>
    <name evidence="2" type="ORF">Amac_097160</name>
</gene>
<name>A0A5M3XDG1_9ACTN</name>
<keyword evidence="3" id="KW-1185">Reference proteome</keyword>
<evidence type="ECO:0000313" key="3">
    <source>
        <dbReference type="Proteomes" id="UP000331127"/>
    </source>
</evidence>
<accession>A0A5M3XDG1</accession>
<sequence length="51" mass="5708">MQLRPEITKGAETMNIIFSDNPQQNPPEVAPHLAPEDEKGPGETPEPWLTR</sequence>
<dbReference type="Proteomes" id="UP000331127">
    <property type="component" value="Unassembled WGS sequence"/>
</dbReference>
<proteinExistence type="predicted"/>
<dbReference type="AlphaFoldDB" id="A0A5M3XDG1"/>
<dbReference type="EMBL" id="BLAE01000092">
    <property type="protein sequence ID" value="GES16118.1"/>
    <property type="molecule type" value="Genomic_DNA"/>
</dbReference>
<comment type="caution">
    <text evidence="2">The sequence shown here is derived from an EMBL/GenBank/DDBJ whole genome shotgun (WGS) entry which is preliminary data.</text>
</comment>
<organism evidence="2 3">
    <name type="scientific">Acrocarpospora macrocephala</name>
    <dbReference type="NCBI Taxonomy" id="150177"/>
    <lineage>
        <taxon>Bacteria</taxon>
        <taxon>Bacillati</taxon>
        <taxon>Actinomycetota</taxon>
        <taxon>Actinomycetes</taxon>
        <taxon>Streptosporangiales</taxon>
        <taxon>Streptosporangiaceae</taxon>
        <taxon>Acrocarpospora</taxon>
    </lineage>
</organism>
<evidence type="ECO:0000256" key="1">
    <source>
        <dbReference type="SAM" id="MobiDB-lite"/>
    </source>
</evidence>
<reference evidence="2 3" key="1">
    <citation type="submission" date="2019-10" db="EMBL/GenBank/DDBJ databases">
        <title>Whole genome shotgun sequence of Acrocarpospora macrocephala NBRC 16266.</title>
        <authorList>
            <person name="Ichikawa N."/>
            <person name="Kimura A."/>
            <person name="Kitahashi Y."/>
            <person name="Komaki H."/>
            <person name="Oguchi A."/>
        </authorList>
    </citation>
    <scope>NUCLEOTIDE SEQUENCE [LARGE SCALE GENOMIC DNA]</scope>
    <source>
        <strain evidence="2 3">NBRC 16266</strain>
    </source>
</reference>